<evidence type="ECO:0000313" key="2">
    <source>
        <dbReference type="EMBL" id="ELP64923.1"/>
    </source>
</evidence>
<dbReference type="Proteomes" id="UP000010931">
    <property type="component" value="Unassembled WGS sequence"/>
</dbReference>
<reference evidence="2 3" key="1">
    <citation type="journal article" date="2011" name="Plasmid">
        <title>Streptomyces turgidiscabies Car8 contains a modular pathogenicity island that shares virulence genes with other actinobacterial plant pathogens.</title>
        <authorList>
            <person name="Huguet-Tapia J.C."/>
            <person name="Badger J.H."/>
            <person name="Loria R."/>
            <person name="Pettis G.S."/>
        </authorList>
    </citation>
    <scope>NUCLEOTIDE SEQUENCE [LARGE SCALE GENOMIC DNA]</scope>
    <source>
        <strain evidence="2 3">Car8</strain>
    </source>
</reference>
<dbReference type="EMBL" id="AEJB01000420">
    <property type="protein sequence ID" value="ELP64923.1"/>
    <property type="molecule type" value="Genomic_DNA"/>
</dbReference>
<keyword evidence="3" id="KW-1185">Reference proteome</keyword>
<evidence type="ECO:0000256" key="1">
    <source>
        <dbReference type="SAM" id="MobiDB-lite"/>
    </source>
</evidence>
<sequence>MRIPSLFATTTGDRRAGHLTPSSGRGFRSRSRPLAAADGHS</sequence>
<comment type="caution">
    <text evidence="2">The sequence shown here is derived from an EMBL/GenBank/DDBJ whole genome shotgun (WGS) entry which is preliminary data.</text>
</comment>
<protein>
    <submittedName>
        <fullName evidence="2">Uncharacterized protein</fullName>
    </submittedName>
</protein>
<gene>
    <name evidence="2" type="ORF">STRTUCAR8_01265</name>
</gene>
<dbReference type="PATRIC" id="fig|698760.3.peg.6247"/>
<name>L7EZQ9_STRT8</name>
<dbReference type="AlphaFoldDB" id="L7EZQ9"/>
<feature type="region of interest" description="Disordered" evidence="1">
    <location>
        <begin position="1"/>
        <end position="41"/>
    </location>
</feature>
<accession>L7EZQ9</accession>
<organism evidence="2 3">
    <name type="scientific">Streptomyces turgidiscabies (strain Car8)</name>
    <dbReference type="NCBI Taxonomy" id="698760"/>
    <lineage>
        <taxon>Bacteria</taxon>
        <taxon>Bacillati</taxon>
        <taxon>Actinomycetota</taxon>
        <taxon>Actinomycetes</taxon>
        <taxon>Kitasatosporales</taxon>
        <taxon>Streptomycetaceae</taxon>
        <taxon>Streptomyces</taxon>
    </lineage>
</organism>
<evidence type="ECO:0000313" key="3">
    <source>
        <dbReference type="Proteomes" id="UP000010931"/>
    </source>
</evidence>
<proteinExistence type="predicted"/>